<comment type="caution">
    <text evidence="1">The sequence shown here is derived from an EMBL/GenBank/DDBJ whole genome shotgun (WGS) entry which is preliminary data.</text>
</comment>
<dbReference type="EMBL" id="FCOW01000009">
    <property type="protein sequence ID" value="CVK19348.1"/>
    <property type="molecule type" value="Genomic_DNA"/>
</dbReference>
<protein>
    <submittedName>
        <fullName evidence="1">Uncharacterized protein</fullName>
    </submittedName>
</protein>
<name>A0ABM9W2E7_9FIRM</name>
<dbReference type="RefSeq" id="WP_075756685.1">
    <property type="nucleotide sequence ID" value="NZ_CP146991.1"/>
</dbReference>
<dbReference type="Proteomes" id="UP000245702">
    <property type="component" value="Unassembled WGS sequence"/>
</dbReference>
<keyword evidence="2" id="KW-1185">Reference proteome</keyword>
<gene>
    <name evidence="1" type="ORF">SSPH_01999</name>
</gene>
<organism evidence="1 2">
    <name type="scientific">Sporomusa sphaeroides DSM 2875</name>
    <dbReference type="NCBI Taxonomy" id="1337886"/>
    <lineage>
        <taxon>Bacteria</taxon>
        <taxon>Bacillati</taxon>
        <taxon>Bacillota</taxon>
        <taxon>Negativicutes</taxon>
        <taxon>Selenomonadales</taxon>
        <taxon>Sporomusaceae</taxon>
        <taxon>Sporomusa</taxon>
    </lineage>
</organism>
<evidence type="ECO:0000313" key="2">
    <source>
        <dbReference type="Proteomes" id="UP000245702"/>
    </source>
</evidence>
<proteinExistence type="predicted"/>
<sequence length="131" mass="14586">MNKLDDAVVFSKKYNIVFARLVARPVIEKLANCLIQDIGRPLAHKGVIMGHIKVLAKLTEEEFLFLSLTRMDRVDSKTSSRWPAGADDSRDGIDLDINVLVFGHDDKTIETVVEDSLAVFRKNAIGYGLAN</sequence>
<reference evidence="1 2" key="1">
    <citation type="submission" date="2016-01" db="EMBL/GenBank/DDBJ databases">
        <authorList>
            <person name="Brown R."/>
        </authorList>
    </citation>
    <scope>NUCLEOTIDE SEQUENCE [LARGE SCALE GENOMIC DNA]</scope>
    <source>
        <strain evidence="1">Sporomusa sphaeroides DSM 2875</strain>
    </source>
</reference>
<accession>A0ABM9W2E7</accession>
<evidence type="ECO:0000313" key="1">
    <source>
        <dbReference type="EMBL" id="CVK19348.1"/>
    </source>
</evidence>